<reference evidence="12" key="2">
    <citation type="submission" date="2024-10" db="UniProtKB">
        <authorList>
            <consortium name="EnsemblProtists"/>
        </authorList>
    </citation>
    <scope>IDENTIFICATION</scope>
</reference>
<evidence type="ECO:0000256" key="4">
    <source>
        <dbReference type="ARBA" id="ARBA00022598"/>
    </source>
</evidence>
<comment type="catalytic activity">
    <reaction evidence="10">
        <text>L-cysteine + L-glutamate + ATP = gamma-L-glutamyl-L-cysteine + ADP + phosphate + H(+)</text>
        <dbReference type="Rhea" id="RHEA:13285"/>
        <dbReference type="ChEBI" id="CHEBI:15378"/>
        <dbReference type="ChEBI" id="CHEBI:29985"/>
        <dbReference type="ChEBI" id="CHEBI:30616"/>
        <dbReference type="ChEBI" id="CHEBI:35235"/>
        <dbReference type="ChEBI" id="CHEBI:43474"/>
        <dbReference type="ChEBI" id="CHEBI:58173"/>
        <dbReference type="ChEBI" id="CHEBI:456216"/>
        <dbReference type="EC" id="6.3.2.2"/>
    </reaction>
</comment>
<keyword evidence="11" id="KW-0175">Coiled coil</keyword>
<comment type="similarity">
    <text evidence="2 10">Belongs to the glutamate--cysteine ligase type 3 family.</text>
</comment>
<dbReference type="InterPro" id="IPR004308">
    <property type="entry name" value="GCS"/>
</dbReference>
<evidence type="ECO:0000256" key="6">
    <source>
        <dbReference type="ARBA" id="ARBA00022741"/>
    </source>
</evidence>
<evidence type="ECO:0000313" key="13">
    <source>
        <dbReference type="Proteomes" id="UP000013827"/>
    </source>
</evidence>
<dbReference type="GeneID" id="17269148"/>
<feature type="coiled-coil region" evidence="11">
    <location>
        <begin position="693"/>
        <end position="727"/>
    </location>
</feature>
<name>A0A0D3JJB8_EMIH1</name>
<dbReference type="HOGENOM" id="CLU_010467_0_0_1"/>
<dbReference type="eggNOG" id="KOG3754">
    <property type="taxonomic scope" value="Eukaryota"/>
</dbReference>
<sequence>MRHSRHGARPAVSGFLLDATPLEWDESLEVIRYVREHGIAQFIHLYNRIKDIEGDRLLWGDEVEYAIFKLDAERGTVKLSLRGAEILAGLQEGERSVPVGQQCNWVPEWGSWMVEGTPGMPYSGYATDLLLVEKNMRTRRARLLAALAEDEICPTLPCFPLMGVGTFTDPPARPTPGLSDSLFVPDEIINPAPRFAALVKNIKRRRGSKVDIRVPRYRDEKTPDAARSAPPPRDAAMDEVYMDAMAFGMGCCCLQARDLSESRHLYDQLAVLGPIMLALTAATPIARGVLLDTDVRWDIIAQSVDDRTPAERGVAAGGGEGGGGHAAMAGHGTKRLHKSRYETISTYICNTVIGQDGQDSSTRAALKDLGRNDLEVPMDEEAYRTLTQAGVDEVLAQHIAHLFVRDPLVIYRERVELDDERETDHFENIQSTNWQTVRWKPPPAKSDSHIGWRTEFRRLPLTAASLSLQVQLTDFENAAFTVFVVLVSRVILYFNLNFYMPISCVDCNMRRAAERDAVTQGKFCFRQSPISGACCGSTAGVEDLSLFEIMAGKGSFKGLVPLILTYLDLIKTDTTTLATINKYLDFVVARASGELLTPAQWMRRFVLSHPDYRHDSLVSERIAADLLAKCHRIGAGLERCPDLHGDFVVPPVLAKDAYAVNMTSGEAPGARISSSTDGLMAMHQIRLQLQTRRRRLLADATEHRARLEAAQEELRNVETQLAVLAAR</sequence>
<dbReference type="EnsemblProtists" id="EOD23603">
    <property type="protein sequence ID" value="EOD23603"/>
    <property type="gene ID" value="EMIHUDRAFT_430392"/>
</dbReference>
<dbReference type="Pfam" id="PF03074">
    <property type="entry name" value="GCS"/>
    <property type="match status" value="1"/>
</dbReference>
<dbReference type="UniPathway" id="UPA00142">
    <property type="reaction ID" value="UER00209"/>
</dbReference>
<dbReference type="PaxDb" id="2903-EOD23603"/>
<proteinExistence type="inferred from homology"/>
<dbReference type="InterPro" id="IPR014746">
    <property type="entry name" value="Gln_synth/guanido_kin_cat_dom"/>
</dbReference>
<dbReference type="KEGG" id="ehx:EMIHUDRAFT_430392"/>
<evidence type="ECO:0000256" key="8">
    <source>
        <dbReference type="ARBA" id="ARBA00030585"/>
    </source>
</evidence>
<evidence type="ECO:0000256" key="1">
    <source>
        <dbReference type="ARBA" id="ARBA00005006"/>
    </source>
</evidence>
<evidence type="ECO:0000313" key="12">
    <source>
        <dbReference type="EnsemblProtists" id="EOD23603"/>
    </source>
</evidence>
<evidence type="ECO:0000256" key="2">
    <source>
        <dbReference type="ARBA" id="ARBA00008100"/>
    </source>
</evidence>
<dbReference type="RefSeq" id="XP_005776032.1">
    <property type="nucleotide sequence ID" value="XM_005775975.1"/>
</dbReference>
<protein>
    <recommendedName>
        <fullName evidence="3 10">Glutamate--cysteine ligase</fullName>
        <ecNumber evidence="3 10">6.3.2.2</ecNumber>
    </recommendedName>
    <alternativeName>
        <fullName evidence="9 10">Gamma-ECS</fullName>
    </alternativeName>
    <alternativeName>
        <fullName evidence="8 10">Gamma-glutamylcysteine synthetase</fullName>
    </alternativeName>
</protein>
<keyword evidence="13" id="KW-1185">Reference proteome</keyword>
<dbReference type="STRING" id="2903.R1CKZ0"/>
<accession>A0A0D3JJB8</accession>
<dbReference type="GO" id="GO:0005524">
    <property type="term" value="F:ATP binding"/>
    <property type="evidence" value="ECO:0007669"/>
    <property type="project" value="UniProtKB-UniRule"/>
</dbReference>
<reference evidence="13" key="1">
    <citation type="journal article" date="2013" name="Nature">
        <title>Pan genome of the phytoplankton Emiliania underpins its global distribution.</title>
        <authorList>
            <person name="Read B.A."/>
            <person name="Kegel J."/>
            <person name="Klute M.J."/>
            <person name="Kuo A."/>
            <person name="Lefebvre S.C."/>
            <person name="Maumus F."/>
            <person name="Mayer C."/>
            <person name="Miller J."/>
            <person name="Monier A."/>
            <person name="Salamov A."/>
            <person name="Young J."/>
            <person name="Aguilar M."/>
            <person name="Claverie J.M."/>
            <person name="Frickenhaus S."/>
            <person name="Gonzalez K."/>
            <person name="Herman E.K."/>
            <person name="Lin Y.C."/>
            <person name="Napier J."/>
            <person name="Ogata H."/>
            <person name="Sarno A.F."/>
            <person name="Shmutz J."/>
            <person name="Schroeder D."/>
            <person name="de Vargas C."/>
            <person name="Verret F."/>
            <person name="von Dassow P."/>
            <person name="Valentin K."/>
            <person name="Van de Peer Y."/>
            <person name="Wheeler G."/>
            <person name="Dacks J.B."/>
            <person name="Delwiche C.F."/>
            <person name="Dyhrman S.T."/>
            <person name="Glockner G."/>
            <person name="John U."/>
            <person name="Richards T."/>
            <person name="Worden A.Z."/>
            <person name="Zhang X."/>
            <person name="Grigoriev I.V."/>
            <person name="Allen A.E."/>
            <person name="Bidle K."/>
            <person name="Borodovsky M."/>
            <person name="Bowler C."/>
            <person name="Brownlee C."/>
            <person name="Cock J.M."/>
            <person name="Elias M."/>
            <person name="Gladyshev V.N."/>
            <person name="Groth M."/>
            <person name="Guda C."/>
            <person name="Hadaegh A."/>
            <person name="Iglesias-Rodriguez M.D."/>
            <person name="Jenkins J."/>
            <person name="Jones B.M."/>
            <person name="Lawson T."/>
            <person name="Leese F."/>
            <person name="Lindquist E."/>
            <person name="Lobanov A."/>
            <person name="Lomsadze A."/>
            <person name="Malik S.B."/>
            <person name="Marsh M.E."/>
            <person name="Mackinder L."/>
            <person name="Mock T."/>
            <person name="Mueller-Roeber B."/>
            <person name="Pagarete A."/>
            <person name="Parker M."/>
            <person name="Probert I."/>
            <person name="Quesneville H."/>
            <person name="Raines C."/>
            <person name="Rensing S.A."/>
            <person name="Riano-Pachon D.M."/>
            <person name="Richier S."/>
            <person name="Rokitta S."/>
            <person name="Shiraiwa Y."/>
            <person name="Soanes D.M."/>
            <person name="van der Giezen M."/>
            <person name="Wahlund T.M."/>
            <person name="Williams B."/>
            <person name="Wilson W."/>
            <person name="Wolfe G."/>
            <person name="Wurch L.L."/>
        </authorList>
    </citation>
    <scope>NUCLEOTIDE SEQUENCE</scope>
</reference>
<dbReference type="GO" id="GO:0004357">
    <property type="term" value="F:glutamate-cysteine ligase activity"/>
    <property type="evidence" value="ECO:0007669"/>
    <property type="project" value="UniProtKB-UniRule"/>
</dbReference>
<dbReference type="PANTHER" id="PTHR11164">
    <property type="entry name" value="GLUTAMATE CYSTEINE LIGASE"/>
    <property type="match status" value="1"/>
</dbReference>
<evidence type="ECO:0000256" key="9">
    <source>
        <dbReference type="ARBA" id="ARBA00032122"/>
    </source>
</evidence>
<dbReference type="GO" id="GO:0006750">
    <property type="term" value="P:glutathione biosynthetic process"/>
    <property type="evidence" value="ECO:0007669"/>
    <property type="project" value="UniProtKB-UniRule"/>
</dbReference>
<evidence type="ECO:0000256" key="5">
    <source>
        <dbReference type="ARBA" id="ARBA00022684"/>
    </source>
</evidence>
<dbReference type="SUPFAM" id="SSF55931">
    <property type="entry name" value="Glutamine synthetase/guanido kinase"/>
    <property type="match status" value="1"/>
</dbReference>
<evidence type="ECO:0000256" key="11">
    <source>
        <dbReference type="SAM" id="Coils"/>
    </source>
</evidence>
<dbReference type="Gene3D" id="3.30.590.50">
    <property type="match status" value="2"/>
</dbReference>
<evidence type="ECO:0000256" key="3">
    <source>
        <dbReference type="ARBA" id="ARBA00012220"/>
    </source>
</evidence>
<dbReference type="Proteomes" id="UP000013827">
    <property type="component" value="Unassembled WGS sequence"/>
</dbReference>
<keyword evidence="4 10" id="KW-0436">Ligase</keyword>
<organism evidence="12 13">
    <name type="scientific">Emiliania huxleyi (strain CCMP1516)</name>
    <dbReference type="NCBI Taxonomy" id="280463"/>
    <lineage>
        <taxon>Eukaryota</taxon>
        <taxon>Haptista</taxon>
        <taxon>Haptophyta</taxon>
        <taxon>Prymnesiophyceae</taxon>
        <taxon>Isochrysidales</taxon>
        <taxon>Noelaerhabdaceae</taxon>
        <taxon>Emiliania</taxon>
    </lineage>
</organism>
<keyword evidence="6 10" id="KW-0547">Nucleotide-binding</keyword>
<keyword evidence="5 10" id="KW-0317">Glutathione biosynthesis</keyword>
<dbReference type="OMA" id="IAHMFIR"/>
<evidence type="ECO:0000256" key="10">
    <source>
        <dbReference type="RuleBase" id="RU367135"/>
    </source>
</evidence>
<dbReference type="Gene3D" id="1.10.8.960">
    <property type="match status" value="1"/>
</dbReference>
<keyword evidence="7 10" id="KW-0067">ATP-binding</keyword>
<dbReference type="FunFam" id="3.30.590.50:FF:000002">
    <property type="entry name" value="Glutamate--cysteine ligase catalytic subunit"/>
    <property type="match status" value="1"/>
</dbReference>
<dbReference type="EC" id="6.3.2.2" evidence="3 10"/>
<dbReference type="PANTHER" id="PTHR11164:SF0">
    <property type="entry name" value="GLUTAMATE--CYSTEINE LIGASE CATALYTIC SUBUNIT"/>
    <property type="match status" value="1"/>
</dbReference>
<evidence type="ECO:0000256" key="7">
    <source>
        <dbReference type="ARBA" id="ARBA00022840"/>
    </source>
</evidence>
<dbReference type="AlphaFoldDB" id="A0A0D3JJB8"/>
<comment type="pathway">
    <text evidence="1 10">Sulfur metabolism; glutathione biosynthesis; glutathione from L-cysteine and L-glutamate: step 1/2.</text>
</comment>